<dbReference type="GO" id="GO:0005634">
    <property type="term" value="C:nucleus"/>
    <property type="evidence" value="ECO:0007669"/>
    <property type="project" value="TreeGrafter"/>
</dbReference>
<protein>
    <recommendedName>
        <fullName evidence="2">non-specific serine/threonine protein kinase</fullName>
        <ecNumber evidence="2">2.7.11.1</ecNumber>
    </recommendedName>
</protein>
<organism evidence="12 13">
    <name type="scientific">Paramicrosporidium saccamoebae</name>
    <dbReference type="NCBI Taxonomy" id="1246581"/>
    <lineage>
        <taxon>Eukaryota</taxon>
        <taxon>Fungi</taxon>
        <taxon>Fungi incertae sedis</taxon>
        <taxon>Cryptomycota</taxon>
        <taxon>Cryptomycota incertae sedis</taxon>
        <taxon>Paramicrosporidium</taxon>
    </lineage>
</organism>
<evidence type="ECO:0000256" key="7">
    <source>
        <dbReference type="ARBA" id="ARBA00022777"/>
    </source>
</evidence>
<dbReference type="NCBIfam" id="TIGR03724">
    <property type="entry name" value="arch_bud32"/>
    <property type="match status" value="1"/>
</dbReference>
<accession>A0A2H9TN72</accession>
<dbReference type="AlphaFoldDB" id="A0A2H9TN72"/>
<dbReference type="Pfam" id="PF00069">
    <property type="entry name" value="Pkinase"/>
    <property type="match status" value="1"/>
</dbReference>
<dbReference type="GO" id="GO:0008033">
    <property type="term" value="P:tRNA processing"/>
    <property type="evidence" value="ECO:0007669"/>
    <property type="project" value="UniProtKB-KW"/>
</dbReference>
<dbReference type="GO" id="GO:0005829">
    <property type="term" value="C:cytosol"/>
    <property type="evidence" value="ECO:0007669"/>
    <property type="project" value="TreeGrafter"/>
</dbReference>
<evidence type="ECO:0000259" key="11">
    <source>
        <dbReference type="PROSITE" id="PS50011"/>
    </source>
</evidence>
<dbReference type="FunFam" id="3.30.200.20:FF:000201">
    <property type="entry name" value="TP53-regulating kinase isoform X1"/>
    <property type="match status" value="1"/>
</dbReference>
<evidence type="ECO:0000256" key="1">
    <source>
        <dbReference type="ARBA" id="ARBA00010630"/>
    </source>
</evidence>
<sequence length="215" mass="23709">MTSVVGGPVPDWQGAEAKVNIGMFAGQQAVYKQRFKKDYRHPILDERLNSRRIVQEARCLVKAFKCNVKCPTVYFVDAENGLLVIEFINGVTAKERIIAESIDLLSLGAQLGETIARLHSNDIIHGDLTTSNILLENDQPVLIDFGLASVSNSIEDRAVDLYVLERAITSTHPQCGTQLFKAIVEAYGKVVSNPTATLSKLAQVQLRGRKRDMIG</sequence>
<evidence type="ECO:0000256" key="3">
    <source>
        <dbReference type="ARBA" id="ARBA00022527"/>
    </source>
</evidence>
<gene>
    <name evidence="12" type="ORF">PSACC_00961</name>
</gene>
<keyword evidence="8" id="KW-0067">ATP-binding</keyword>
<feature type="domain" description="Protein kinase" evidence="11">
    <location>
        <begin position="1"/>
        <end position="215"/>
    </location>
</feature>
<evidence type="ECO:0000256" key="8">
    <source>
        <dbReference type="ARBA" id="ARBA00022840"/>
    </source>
</evidence>
<dbReference type="InterPro" id="IPR000719">
    <property type="entry name" value="Prot_kinase_dom"/>
</dbReference>
<dbReference type="GO" id="GO:0005524">
    <property type="term" value="F:ATP binding"/>
    <property type="evidence" value="ECO:0007669"/>
    <property type="project" value="UniProtKB-KW"/>
</dbReference>
<reference evidence="12 13" key="1">
    <citation type="submission" date="2016-10" db="EMBL/GenBank/DDBJ databases">
        <title>The genome of Paramicrosporidium saccamoebae is the missing link in understanding Cryptomycota and Microsporidia evolution.</title>
        <authorList>
            <person name="Quandt C.A."/>
            <person name="Beaudet D."/>
            <person name="Corsaro D."/>
            <person name="Michel R."/>
            <person name="Corradi N."/>
            <person name="James T."/>
        </authorList>
    </citation>
    <scope>NUCLEOTIDE SEQUENCE [LARGE SCALE GENOMIC DNA]</scope>
    <source>
        <strain evidence="12 13">KSL3</strain>
    </source>
</reference>
<keyword evidence="7" id="KW-0418">Kinase</keyword>
<evidence type="ECO:0000256" key="4">
    <source>
        <dbReference type="ARBA" id="ARBA00022679"/>
    </source>
</evidence>
<dbReference type="InterPro" id="IPR022495">
    <property type="entry name" value="Bud32"/>
</dbReference>
<keyword evidence="6" id="KW-0547">Nucleotide-binding</keyword>
<dbReference type="SUPFAM" id="SSF56112">
    <property type="entry name" value="Protein kinase-like (PK-like)"/>
    <property type="match status" value="1"/>
</dbReference>
<comment type="catalytic activity">
    <reaction evidence="10">
        <text>L-seryl-[protein] + ATP = O-phospho-L-seryl-[protein] + ADP + H(+)</text>
        <dbReference type="Rhea" id="RHEA:17989"/>
        <dbReference type="Rhea" id="RHEA-COMP:9863"/>
        <dbReference type="Rhea" id="RHEA-COMP:11604"/>
        <dbReference type="ChEBI" id="CHEBI:15378"/>
        <dbReference type="ChEBI" id="CHEBI:29999"/>
        <dbReference type="ChEBI" id="CHEBI:30616"/>
        <dbReference type="ChEBI" id="CHEBI:83421"/>
        <dbReference type="ChEBI" id="CHEBI:456216"/>
        <dbReference type="EC" id="2.7.11.1"/>
    </reaction>
</comment>
<proteinExistence type="inferred from homology"/>
<evidence type="ECO:0000313" key="12">
    <source>
        <dbReference type="EMBL" id="PJF19221.1"/>
    </source>
</evidence>
<dbReference type="GO" id="GO:0004674">
    <property type="term" value="F:protein serine/threonine kinase activity"/>
    <property type="evidence" value="ECO:0007669"/>
    <property type="project" value="UniProtKB-KW"/>
</dbReference>
<name>A0A2H9TN72_9FUNG</name>
<dbReference type="OrthoDB" id="3399at2759"/>
<dbReference type="PANTHER" id="PTHR12209">
    <property type="entry name" value="NON-SPECIFIC SERINE/THREONINE PROTEIN KINASE"/>
    <property type="match status" value="1"/>
</dbReference>
<comment type="similarity">
    <text evidence="1">Belongs to the protein kinase superfamily. BUD32 family.</text>
</comment>
<keyword evidence="5" id="KW-0819">tRNA processing</keyword>
<dbReference type="PROSITE" id="PS00109">
    <property type="entry name" value="PROTEIN_KINASE_TYR"/>
    <property type="match status" value="1"/>
</dbReference>
<dbReference type="EMBL" id="MTSL01000073">
    <property type="protein sequence ID" value="PJF19221.1"/>
    <property type="molecule type" value="Genomic_DNA"/>
</dbReference>
<evidence type="ECO:0000256" key="10">
    <source>
        <dbReference type="ARBA" id="ARBA00048679"/>
    </source>
</evidence>
<evidence type="ECO:0000256" key="2">
    <source>
        <dbReference type="ARBA" id="ARBA00012513"/>
    </source>
</evidence>
<evidence type="ECO:0000256" key="9">
    <source>
        <dbReference type="ARBA" id="ARBA00047899"/>
    </source>
</evidence>
<keyword evidence="13" id="KW-1185">Reference proteome</keyword>
<dbReference type="InterPro" id="IPR011009">
    <property type="entry name" value="Kinase-like_dom_sf"/>
</dbReference>
<dbReference type="NCBIfam" id="NF011463">
    <property type="entry name" value="PRK14879.1-4"/>
    <property type="match status" value="1"/>
</dbReference>
<dbReference type="PROSITE" id="PS50011">
    <property type="entry name" value="PROTEIN_KINASE_DOM"/>
    <property type="match status" value="1"/>
</dbReference>
<dbReference type="InterPro" id="IPR008266">
    <property type="entry name" value="Tyr_kinase_AS"/>
</dbReference>
<evidence type="ECO:0000313" key="13">
    <source>
        <dbReference type="Proteomes" id="UP000240830"/>
    </source>
</evidence>
<dbReference type="STRING" id="1246581.A0A2H9TN72"/>
<comment type="caution">
    <text evidence="12">The sequence shown here is derived from an EMBL/GenBank/DDBJ whole genome shotgun (WGS) entry which is preliminary data.</text>
</comment>
<dbReference type="Proteomes" id="UP000240830">
    <property type="component" value="Unassembled WGS sequence"/>
</dbReference>
<keyword evidence="3" id="KW-0723">Serine/threonine-protein kinase</keyword>
<dbReference type="PANTHER" id="PTHR12209:SF0">
    <property type="entry name" value="EKC_KEOPS COMPLEX SUBUNIT TP53RK"/>
    <property type="match status" value="1"/>
</dbReference>
<dbReference type="Gene3D" id="1.10.510.10">
    <property type="entry name" value="Transferase(Phosphotransferase) domain 1"/>
    <property type="match status" value="1"/>
</dbReference>
<dbReference type="GO" id="GO:0070525">
    <property type="term" value="P:tRNA threonylcarbamoyladenosine metabolic process"/>
    <property type="evidence" value="ECO:0007669"/>
    <property type="project" value="TreeGrafter"/>
</dbReference>
<dbReference type="GO" id="GO:0000408">
    <property type="term" value="C:EKC/KEOPS complex"/>
    <property type="evidence" value="ECO:0007669"/>
    <property type="project" value="TreeGrafter"/>
</dbReference>
<dbReference type="EC" id="2.7.11.1" evidence="2"/>
<dbReference type="Gene3D" id="3.30.200.20">
    <property type="entry name" value="Phosphorylase Kinase, domain 1"/>
    <property type="match status" value="1"/>
</dbReference>
<keyword evidence="4" id="KW-0808">Transferase</keyword>
<evidence type="ECO:0000256" key="5">
    <source>
        <dbReference type="ARBA" id="ARBA00022694"/>
    </source>
</evidence>
<evidence type="ECO:0000256" key="6">
    <source>
        <dbReference type="ARBA" id="ARBA00022741"/>
    </source>
</evidence>
<comment type="catalytic activity">
    <reaction evidence="9">
        <text>L-threonyl-[protein] + ATP = O-phospho-L-threonyl-[protein] + ADP + H(+)</text>
        <dbReference type="Rhea" id="RHEA:46608"/>
        <dbReference type="Rhea" id="RHEA-COMP:11060"/>
        <dbReference type="Rhea" id="RHEA-COMP:11605"/>
        <dbReference type="ChEBI" id="CHEBI:15378"/>
        <dbReference type="ChEBI" id="CHEBI:30013"/>
        <dbReference type="ChEBI" id="CHEBI:30616"/>
        <dbReference type="ChEBI" id="CHEBI:61977"/>
        <dbReference type="ChEBI" id="CHEBI:456216"/>
        <dbReference type="EC" id="2.7.11.1"/>
    </reaction>
</comment>